<dbReference type="EMBL" id="JANJYI010000004">
    <property type="protein sequence ID" value="KAK2653565.1"/>
    <property type="molecule type" value="Genomic_DNA"/>
</dbReference>
<evidence type="ECO:0000256" key="6">
    <source>
        <dbReference type="ARBA" id="ARBA00023136"/>
    </source>
</evidence>
<protein>
    <submittedName>
        <fullName evidence="9">Uncharacterized protein</fullName>
    </submittedName>
</protein>
<evidence type="ECO:0000256" key="8">
    <source>
        <dbReference type="SAM" id="Phobius"/>
    </source>
</evidence>
<evidence type="ECO:0000256" key="7">
    <source>
        <dbReference type="SAM" id="MobiDB-lite"/>
    </source>
</evidence>
<dbReference type="GO" id="GO:0007029">
    <property type="term" value="P:endoplasmic reticulum organization"/>
    <property type="evidence" value="ECO:0007669"/>
    <property type="project" value="InterPro"/>
</dbReference>
<evidence type="ECO:0000256" key="3">
    <source>
        <dbReference type="ARBA" id="ARBA00022692"/>
    </source>
</evidence>
<evidence type="ECO:0000256" key="2">
    <source>
        <dbReference type="ARBA" id="ARBA00008462"/>
    </source>
</evidence>
<dbReference type="InterPro" id="IPR009787">
    <property type="entry name" value="Jagunal"/>
</dbReference>
<dbReference type="PANTHER" id="PTHR20955:SF1">
    <property type="entry name" value="PROTEIN JAGUNAL HOMOLOG 1"/>
    <property type="match status" value="1"/>
</dbReference>
<organism evidence="9 10">
    <name type="scientific">Dipteronia dyeriana</name>
    <dbReference type="NCBI Taxonomy" id="168575"/>
    <lineage>
        <taxon>Eukaryota</taxon>
        <taxon>Viridiplantae</taxon>
        <taxon>Streptophyta</taxon>
        <taxon>Embryophyta</taxon>
        <taxon>Tracheophyta</taxon>
        <taxon>Spermatophyta</taxon>
        <taxon>Magnoliopsida</taxon>
        <taxon>eudicotyledons</taxon>
        <taxon>Gunneridae</taxon>
        <taxon>Pentapetalae</taxon>
        <taxon>rosids</taxon>
        <taxon>malvids</taxon>
        <taxon>Sapindales</taxon>
        <taxon>Sapindaceae</taxon>
        <taxon>Hippocastanoideae</taxon>
        <taxon>Acereae</taxon>
        <taxon>Dipteronia</taxon>
    </lineage>
</organism>
<sequence length="172" mass="18552">MQQRKSSASGRPSGTDGSDFSYRMVVDSGYTKVAKGKPRPSALIITQVPTVLIGFASLVAGRHSIDINTLAISSATACLFSLFIGELGRKRCRVNFLRFSMVASSIAILLSVFSVFNTDSALEVIKNPSDWETKKFELLEIACVLLGSLFQIFLVSTIISLIGNISPPKEAS</sequence>
<proteinExistence type="inferred from homology"/>
<keyword evidence="5 8" id="KW-1133">Transmembrane helix</keyword>
<evidence type="ECO:0000256" key="1">
    <source>
        <dbReference type="ARBA" id="ARBA00004477"/>
    </source>
</evidence>
<reference evidence="9" key="1">
    <citation type="journal article" date="2023" name="Plant J.">
        <title>Genome sequences and population genomics provide insights into the demographic history, inbreeding, and mutation load of two 'living fossil' tree species of Dipteronia.</title>
        <authorList>
            <person name="Feng Y."/>
            <person name="Comes H.P."/>
            <person name="Chen J."/>
            <person name="Zhu S."/>
            <person name="Lu R."/>
            <person name="Zhang X."/>
            <person name="Li P."/>
            <person name="Qiu J."/>
            <person name="Olsen K.M."/>
            <person name="Qiu Y."/>
        </authorList>
    </citation>
    <scope>NUCLEOTIDE SEQUENCE</scope>
    <source>
        <strain evidence="9">KIB01</strain>
    </source>
</reference>
<feature type="region of interest" description="Disordered" evidence="7">
    <location>
        <begin position="1"/>
        <end position="20"/>
    </location>
</feature>
<keyword evidence="10" id="KW-1185">Reference proteome</keyword>
<comment type="subcellular location">
    <subcellularLocation>
        <location evidence="1">Endoplasmic reticulum membrane</location>
        <topology evidence="1">Multi-pass membrane protein</topology>
    </subcellularLocation>
</comment>
<evidence type="ECO:0000313" key="9">
    <source>
        <dbReference type="EMBL" id="KAK2653565.1"/>
    </source>
</evidence>
<comment type="similarity">
    <text evidence="2">Belongs to the jagunal family.</text>
</comment>
<gene>
    <name evidence="9" type="ORF">Ddye_013421</name>
</gene>
<dbReference type="Pfam" id="PF07086">
    <property type="entry name" value="Jagunal"/>
    <property type="match status" value="1"/>
</dbReference>
<dbReference type="GO" id="GO:0016192">
    <property type="term" value="P:vesicle-mediated transport"/>
    <property type="evidence" value="ECO:0007669"/>
    <property type="project" value="TreeGrafter"/>
</dbReference>
<dbReference type="PANTHER" id="PTHR20955">
    <property type="entry name" value="PROTEIN JAGUNAL HOMOLOG 1"/>
    <property type="match status" value="1"/>
</dbReference>
<keyword evidence="3 8" id="KW-0812">Transmembrane</keyword>
<feature type="transmembrane region" description="Helical" evidence="8">
    <location>
        <begin position="42"/>
        <end position="61"/>
    </location>
</feature>
<evidence type="ECO:0000313" key="10">
    <source>
        <dbReference type="Proteomes" id="UP001280121"/>
    </source>
</evidence>
<name>A0AAD9X658_9ROSI</name>
<feature type="transmembrane region" description="Helical" evidence="8">
    <location>
        <begin position="67"/>
        <end position="84"/>
    </location>
</feature>
<evidence type="ECO:0000256" key="4">
    <source>
        <dbReference type="ARBA" id="ARBA00022824"/>
    </source>
</evidence>
<accession>A0AAD9X658</accession>
<keyword evidence="4" id="KW-0256">Endoplasmic reticulum</keyword>
<feature type="transmembrane region" description="Helical" evidence="8">
    <location>
        <begin position="138"/>
        <end position="162"/>
    </location>
</feature>
<comment type="caution">
    <text evidence="9">The sequence shown here is derived from an EMBL/GenBank/DDBJ whole genome shotgun (WGS) entry which is preliminary data.</text>
</comment>
<dbReference type="GO" id="GO:0005789">
    <property type="term" value="C:endoplasmic reticulum membrane"/>
    <property type="evidence" value="ECO:0007669"/>
    <property type="project" value="UniProtKB-SubCell"/>
</dbReference>
<evidence type="ECO:0000256" key="5">
    <source>
        <dbReference type="ARBA" id="ARBA00022989"/>
    </source>
</evidence>
<dbReference type="AlphaFoldDB" id="A0AAD9X658"/>
<feature type="transmembrane region" description="Helical" evidence="8">
    <location>
        <begin position="96"/>
        <end position="118"/>
    </location>
</feature>
<dbReference type="Proteomes" id="UP001280121">
    <property type="component" value="Unassembled WGS sequence"/>
</dbReference>
<feature type="compositionally biased region" description="Polar residues" evidence="7">
    <location>
        <begin position="1"/>
        <end position="18"/>
    </location>
</feature>
<keyword evidence="6 8" id="KW-0472">Membrane</keyword>